<reference evidence="3" key="1">
    <citation type="journal article" date="2014" name="Proc. Natl. Acad. Sci. U.S.A.">
        <title>Extensive sampling of basidiomycete genomes demonstrates inadequacy of the white-rot/brown-rot paradigm for wood decay fungi.</title>
        <authorList>
            <person name="Riley R."/>
            <person name="Salamov A.A."/>
            <person name="Brown D.W."/>
            <person name="Nagy L.G."/>
            <person name="Floudas D."/>
            <person name="Held B.W."/>
            <person name="Levasseur A."/>
            <person name="Lombard V."/>
            <person name="Morin E."/>
            <person name="Otillar R."/>
            <person name="Lindquist E.A."/>
            <person name="Sun H."/>
            <person name="LaButti K.M."/>
            <person name="Schmutz J."/>
            <person name="Jabbour D."/>
            <person name="Luo H."/>
            <person name="Baker S.E."/>
            <person name="Pisabarro A.G."/>
            <person name="Walton J.D."/>
            <person name="Blanchette R.A."/>
            <person name="Henrissat B."/>
            <person name="Martin F."/>
            <person name="Cullen D."/>
            <person name="Hibbett D.S."/>
            <person name="Grigoriev I.V."/>
        </authorList>
    </citation>
    <scope>NUCLEOTIDE SEQUENCE [LARGE SCALE GENOMIC DNA]</scope>
    <source>
        <strain evidence="3">FD-172 SS1</strain>
    </source>
</reference>
<protein>
    <submittedName>
        <fullName evidence="2">Uncharacterized protein</fullName>
    </submittedName>
</protein>
<dbReference type="Proteomes" id="UP000027195">
    <property type="component" value="Unassembled WGS sequence"/>
</dbReference>
<feature type="compositionally biased region" description="Basic and acidic residues" evidence="1">
    <location>
        <begin position="148"/>
        <end position="165"/>
    </location>
</feature>
<dbReference type="HOGENOM" id="CLU_093524_0_0_1"/>
<evidence type="ECO:0000313" key="3">
    <source>
        <dbReference type="Proteomes" id="UP000027195"/>
    </source>
</evidence>
<evidence type="ECO:0000313" key="2">
    <source>
        <dbReference type="EMBL" id="KDQ06337.1"/>
    </source>
</evidence>
<organism evidence="2 3">
    <name type="scientific">Botryobasidium botryosum (strain FD-172 SS1)</name>
    <dbReference type="NCBI Taxonomy" id="930990"/>
    <lineage>
        <taxon>Eukaryota</taxon>
        <taxon>Fungi</taxon>
        <taxon>Dikarya</taxon>
        <taxon>Basidiomycota</taxon>
        <taxon>Agaricomycotina</taxon>
        <taxon>Agaricomycetes</taxon>
        <taxon>Cantharellales</taxon>
        <taxon>Botryobasidiaceae</taxon>
        <taxon>Botryobasidium</taxon>
    </lineage>
</organism>
<accession>A0A067M3C7</accession>
<gene>
    <name evidence="2" type="ORF">BOTBODRAFT_181699</name>
</gene>
<name>A0A067M3C7_BOTB1</name>
<dbReference type="EMBL" id="KL198141">
    <property type="protein sequence ID" value="KDQ06337.1"/>
    <property type="molecule type" value="Genomic_DNA"/>
</dbReference>
<keyword evidence="3" id="KW-1185">Reference proteome</keyword>
<sequence>MSSHKSPRTQSQARAALLPKLARTDTLCDKDIARLADASERDVVMHYQTDSRKAPLHRYMLQLRYAISDIIKDKYEAVAEMDAYLDQATLPAASRTRVTTPPPIRITARRECDNVIERLGLPTSIAEREKIRGLELEVKFTEERLKELGLPFDHPDSSDGERAGDGIDDSETETDVTED</sequence>
<evidence type="ECO:0000256" key="1">
    <source>
        <dbReference type="SAM" id="MobiDB-lite"/>
    </source>
</evidence>
<dbReference type="AlphaFoldDB" id="A0A067M3C7"/>
<dbReference type="InParanoid" id="A0A067M3C7"/>
<proteinExistence type="predicted"/>
<feature type="compositionally biased region" description="Acidic residues" evidence="1">
    <location>
        <begin position="166"/>
        <end position="179"/>
    </location>
</feature>
<feature type="region of interest" description="Disordered" evidence="1">
    <location>
        <begin position="148"/>
        <end position="179"/>
    </location>
</feature>